<dbReference type="EMBL" id="QUSF01000138">
    <property type="protein sequence ID" value="RLV89785.1"/>
    <property type="molecule type" value="Genomic_DNA"/>
</dbReference>
<accession>A0A3L8RYJ8</accession>
<name>A0A3L8RYJ8_CHLGU</name>
<proteinExistence type="predicted"/>
<evidence type="ECO:0000313" key="2">
    <source>
        <dbReference type="EMBL" id="RLV89785.1"/>
    </source>
</evidence>
<dbReference type="AlphaFoldDB" id="A0A3L8RYJ8"/>
<evidence type="ECO:0000313" key="3">
    <source>
        <dbReference type="Proteomes" id="UP000276834"/>
    </source>
</evidence>
<evidence type="ECO:0000256" key="1">
    <source>
        <dbReference type="SAM" id="MobiDB-lite"/>
    </source>
</evidence>
<keyword evidence="3" id="KW-1185">Reference proteome</keyword>
<organism evidence="2 3">
    <name type="scientific">Chloebia gouldiae</name>
    <name type="common">Gouldian finch</name>
    <name type="synonym">Erythrura gouldiae</name>
    <dbReference type="NCBI Taxonomy" id="44316"/>
    <lineage>
        <taxon>Eukaryota</taxon>
        <taxon>Metazoa</taxon>
        <taxon>Chordata</taxon>
        <taxon>Craniata</taxon>
        <taxon>Vertebrata</taxon>
        <taxon>Euteleostomi</taxon>
        <taxon>Archelosauria</taxon>
        <taxon>Archosauria</taxon>
        <taxon>Dinosauria</taxon>
        <taxon>Saurischia</taxon>
        <taxon>Theropoda</taxon>
        <taxon>Coelurosauria</taxon>
        <taxon>Aves</taxon>
        <taxon>Neognathae</taxon>
        <taxon>Neoaves</taxon>
        <taxon>Telluraves</taxon>
        <taxon>Australaves</taxon>
        <taxon>Passeriformes</taxon>
        <taxon>Passeroidea</taxon>
        <taxon>Passeridae</taxon>
        <taxon>Chloebia</taxon>
    </lineage>
</organism>
<reference evidence="2 3" key="1">
    <citation type="journal article" date="2018" name="Proc. R. Soc. B">
        <title>A non-coding region near Follistatin controls head colour polymorphism in the Gouldian finch.</title>
        <authorList>
            <person name="Toomey M.B."/>
            <person name="Marques C.I."/>
            <person name="Andrade P."/>
            <person name="Araujo P.M."/>
            <person name="Sabatino S."/>
            <person name="Gazda M.A."/>
            <person name="Afonso S."/>
            <person name="Lopes R.J."/>
            <person name="Corbo J.C."/>
            <person name="Carneiro M."/>
        </authorList>
    </citation>
    <scope>NUCLEOTIDE SEQUENCE [LARGE SCALE GENOMIC DNA]</scope>
    <source>
        <strain evidence="2">Red01</strain>
        <tissue evidence="2">Muscle</tissue>
    </source>
</reference>
<dbReference type="Proteomes" id="UP000276834">
    <property type="component" value="Unassembled WGS sequence"/>
</dbReference>
<protein>
    <submittedName>
        <fullName evidence="2">Uncharacterized protein</fullName>
    </submittedName>
</protein>
<comment type="caution">
    <text evidence="2">The sequence shown here is derived from an EMBL/GenBank/DDBJ whole genome shotgun (WGS) entry which is preliminary data.</text>
</comment>
<feature type="region of interest" description="Disordered" evidence="1">
    <location>
        <begin position="30"/>
        <end position="70"/>
    </location>
</feature>
<sequence length="82" mass="9029">MPCQQTTELWESKPPKLIPALHSKCVPERSVLQKGQGGKFSSLGKNRWRQPRLGSPGSAPQPGKAMEQRKVGIVCSVLHEKP</sequence>
<gene>
    <name evidence="2" type="ORF">DV515_00014696</name>
</gene>